<dbReference type="EMBL" id="AGUE01000117">
    <property type="protein sequence ID" value="EHK99398.1"/>
    <property type="molecule type" value="Genomic_DNA"/>
</dbReference>
<name>H0EPV6_GLAL7</name>
<dbReference type="InParanoid" id="H0EPV6"/>
<evidence type="ECO:0000313" key="1">
    <source>
        <dbReference type="EMBL" id="EHK99398.1"/>
    </source>
</evidence>
<sequence length="41" mass="4480">MNWFDVTILGKVRAMCPKQSDAQASEKPAGEAIPQHLLNAL</sequence>
<evidence type="ECO:0000313" key="2">
    <source>
        <dbReference type="Proteomes" id="UP000005446"/>
    </source>
</evidence>
<dbReference type="HOGENOM" id="CLU_3279593_0_0_1"/>
<reference evidence="1 2" key="1">
    <citation type="journal article" date="2012" name="Eukaryot. Cell">
        <title>Genome sequence of the fungus Glarea lozoyensis: the first genome sequence of a species from the Helotiaceae family.</title>
        <authorList>
            <person name="Youssar L."/>
            <person name="Gruening B.A."/>
            <person name="Erxleben A."/>
            <person name="Guenther S."/>
            <person name="Huettel W."/>
        </authorList>
    </citation>
    <scope>NUCLEOTIDE SEQUENCE [LARGE SCALE GENOMIC DNA]</scope>
    <source>
        <strain evidence="2">ATCC 74030 / MF5533</strain>
    </source>
</reference>
<protein>
    <submittedName>
        <fullName evidence="1">Uncharacterized protein</fullName>
    </submittedName>
</protein>
<comment type="caution">
    <text evidence="1">The sequence shown here is derived from an EMBL/GenBank/DDBJ whole genome shotgun (WGS) entry which is preliminary data.</text>
</comment>
<gene>
    <name evidence="1" type="ORF">M7I_4694</name>
</gene>
<accession>H0EPV6</accession>
<organism evidence="1 2">
    <name type="scientific">Glarea lozoyensis (strain ATCC 74030 / MF5533)</name>
    <dbReference type="NCBI Taxonomy" id="1104152"/>
    <lineage>
        <taxon>Eukaryota</taxon>
        <taxon>Fungi</taxon>
        <taxon>Dikarya</taxon>
        <taxon>Ascomycota</taxon>
        <taxon>Pezizomycotina</taxon>
        <taxon>Leotiomycetes</taxon>
        <taxon>Helotiales</taxon>
        <taxon>Helotiaceae</taxon>
        <taxon>Glarea</taxon>
    </lineage>
</organism>
<proteinExistence type="predicted"/>
<dbReference type="AlphaFoldDB" id="H0EPV6"/>
<dbReference type="Proteomes" id="UP000005446">
    <property type="component" value="Unassembled WGS sequence"/>
</dbReference>
<keyword evidence="2" id="KW-1185">Reference proteome</keyword>